<sequence length="43" mass="4783">MNQVKYKDSLSGLKSLQEEQTAILEGSFIYSTSSSLENVTVKE</sequence>
<keyword evidence="2" id="KW-1185">Reference proteome</keyword>
<reference evidence="1" key="1">
    <citation type="submission" date="2021-06" db="EMBL/GenBank/DDBJ databases">
        <authorList>
            <person name="Kallberg Y."/>
            <person name="Tangrot J."/>
            <person name="Rosling A."/>
        </authorList>
    </citation>
    <scope>NUCLEOTIDE SEQUENCE</scope>
    <source>
        <strain evidence="1">87-6 pot B 2015</strain>
    </source>
</reference>
<name>A0A9N8YPR7_FUNMO</name>
<gene>
    <name evidence="1" type="ORF">FMOSSE_LOCUS562</name>
</gene>
<dbReference type="EMBL" id="CAJVPP010000055">
    <property type="protein sequence ID" value="CAG8437981.1"/>
    <property type="molecule type" value="Genomic_DNA"/>
</dbReference>
<comment type="caution">
    <text evidence="1">The sequence shown here is derived from an EMBL/GenBank/DDBJ whole genome shotgun (WGS) entry which is preliminary data.</text>
</comment>
<protein>
    <submittedName>
        <fullName evidence="1">9587_t:CDS:1</fullName>
    </submittedName>
</protein>
<evidence type="ECO:0000313" key="2">
    <source>
        <dbReference type="Proteomes" id="UP000789375"/>
    </source>
</evidence>
<organism evidence="1 2">
    <name type="scientific">Funneliformis mosseae</name>
    <name type="common">Endomycorrhizal fungus</name>
    <name type="synonym">Glomus mosseae</name>
    <dbReference type="NCBI Taxonomy" id="27381"/>
    <lineage>
        <taxon>Eukaryota</taxon>
        <taxon>Fungi</taxon>
        <taxon>Fungi incertae sedis</taxon>
        <taxon>Mucoromycota</taxon>
        <taxon>Glomeromycotina</taxon>
        <taxon>Glomeromycetes</taxon>
        <taxon>Glomerales</taxon>
        <taxon>Glomeraceae</taxon>
        <taxon>Funneliformis</taxon>
    </lineage>
</organism>
<evidence type="ECO:0000313" key="1">
    <source>
        <dbReference type="EMBL" id="CAG8437981.1"/>
    </source>
</evidence>
<dbReference type="Proteomes" id="UP000789375">
    <property type="component" value="Unassembled WGS sequence"/>
</dbReference>
<proteinExistence type="predicted"/>
<dbReference type="AlphaFoldDB" id="A0A9N8YPR7"/>
<accession>A0A9N8YPR7</accession>